<dbReference type="EMBL" id="SNRY01000718">
    <property type="protein sequence ID" value="KAA6337230.1"/>
    <property type="molecule type" value="Genomic_DNA"/>
</dbReference>
<name>A0A5J4RVM8_9ZZZZ</name>
<reference evidence="1" key="1">
    <citation type="submission" date="2019-03" db="EMBL/GenBank/DDBJ databases">
        <title>Single cell metagenomics reveals metabolic interactions within the superorganism composed of flagellate Streblomastix strix and complex community of Bacteroidetes bacteria on its surface.</title>
        <authorList>
            <person name="Treitli S.C."/>
            <person name="Kolisko M."/>
            <person name="Husnik F."/>
            <person name="Keeling P."/>
            <person name="Hampl V."/>
        </authorList>
    </citation>
    <scope>NUCLEOTIDE SEQUENCE</scope>
    <source>
        <strain evidence="1">STM</strain>
    </source>
</reference>
<gene>
    <name evidence="1" type="ORF">EZS27_014670</name>
</gene>
<dbReference type="AlphaFoldDB" id="A0A5J4RVM8"/>
<accession>A0A5J4RVM8</accession>
<protein>
    <submittedName>
        <fullName evidence="1">Uncharacterized protein</fullName>
    </submittedName>
</protein>
<organism evidence="1">
    <name type="scientific">termite gut metagenome</name>
    <dbReference type="NCBI Taxonomy" id="433724"/>
    <lineage>
        <taxon>unclassified sequences</taxon>
        <taxon>metagenomes</taxon>
        <taxon>organismal metagenomes</taxon>
    </lineage>
</organism>
<comment type="caution">
    <text evidence="1">The sequence shown here is derived from an EMBL/GenBank/DDBJ whole genome shotgun (WGS) entry which is preliminary data.</text>
</comment>
<proteinExistence type="predicted"/>
<evidence type="ECO:0000313" key="1">
    <source>
        <dbReference type="EMBL" id="KAA6337230.1"/>
    </source>
</evidence>
<sequence>MTVIVLRLPFDLAFFDINFGVCVRLEHTFNHLRLLNIPIQIMGKIQT</sequence>